<keyword evidence="4" id="KW-1185">Reference proteome</keyword>
<keyword evidence="2" id="KW-0472">Membrane</keyword>
<dbReference type="OrthoDB" id="60858at2759"/>
<name>A0A9P7S755_9AGAR</name>
<gene>
    <name evidence="3" type="ORF">E1B28_006088</name>
</gene>
<dbReference type="Proteomes" id="UP001049176">
    <property type="component" value="Chromosome 3"/>
</dbReference>
<evidence type="ECO:0000313" key="3">
    <source>
        <dbReference type="EMBL" id="KAG7095323.1"/>
    </source>
</evidence>
<keyword evidence="2" id="KW-1133">Transmembrane helix</keyword>
<dbReference type="PANTHER" id="PTHR37919">
    <property type="entry name" value="PROTEIN CBG05606"/>
    <property type="match status" value="1"/>
</dbReference>
<comment type="caution">
    <text evidence="3">The sequence shown here is derived from an EMBL/GenBank/DDBJ whole genome shotgun (WGS) entry which is preliminary data.</text>
</comment>
<evidence type="ECO:0000313" key="4">
    <source>
        <dbReference type="Proteomes" id="UP001049176"/>
    </source>
</evidence>
<proteinExistence type="predicted"/>
<evidence type="ECO:0000256" key="2">
    <source>
        <dbReference type="SAM" id="Phobius"/>
    </source>
</evidence>
<dbReference type="KEGG" id="more:E1B28_006088"/>
<accession>A0A9P7S755</accession>
<feature type="transmembrane region" description="Helical" evidence="2">
    <location>
        <begin position="140"/>
        <end position="163"/>
    </location>
</feature>
<organism evidence="3 4">
    <name type="scientific">Marasmius oreades</name>
    <name type="common">fairy-ring Marasmius</name>
    <dbReference type="NCBI Taxonomy" id="181124"/>
    <lineage>
        <taxon>Eukaryota</taxon>
        <taxon>Fungi</taxon>
        <taxon>Dikarya</taxon>
        <taxon>Basidiomycota</taxon>
        <taxon>Agaricomycotina</taxon>
        <taxon>Agaricomycetes</taxon>
        <taxon>Agaricomycetidae</taxon>
        <taxon>Agaricales</taxon>
        <taxon>Marasmiineae</taxon>
        <taxon>Marasmiaceae</taxon>
        <taxon>Marasmius</taxon>
    </lineage>
</organism>
<keyword evidence="2" id="KW-0812">Transmembrane</keyword>
<dbReference type="AlphaFoldDB" id="A0A9P7S755"/>
<feature type="region of interest" description="Disordered" evidence="1">
    <location>
        <begin position="60"/>
        <end position="84"/>
    </location>
</feature>
<feature type="transmembrane region" description="Helical" evidence="2">
    <location>
        <begin position="231"/>
        <end position="250"/>
    </location>
</feature>
<dbReference type="PANTHER" id="PTHR37919:SF2">
    <property type="entry name" value="EXPERA DOMAIN-CONTAINING PROTEIN"/>
    <property type="match status" value="1"/>
</dbReference>
<feature type="transmembrane region" description="Helical" evidence="2">
    <location>
        <begin position="270"/>
        <end position="291"/>
    </location>
</feature>
<dbReference type="RefSeq" id="XP_043011793.1">
    <property type="nucleotide sequence ID" value="XM_043150703.1"/>
</dbReference>
<reference evidence="3" key="1">
    <citation type="journal article" date="2021" name="Genome Biol. Evol.">
        <title>The assembled and annotated genome of the fairy-ring fungus Marasmius oreades.</title>
        <authorList>
            <person name="Hiltunen M."/>
            <person name="Ament-Velasquez S.L."/>
            <person name="Johannesson H."/>
        </authorList>
    </citation>
    <scope>NUCLEOTIDE SEQUENCE</scope>
    <source>
        <strain evidence="3">03SP1</strain>
    </source>
</reference>
<sequence>MDFPIFSASHSSMMELHPDANTDSLLESERSMIEWTRYQRLLQRDGQASKKWHEELEKTYENLPETGTPPHITGRPPESPERENINNSKFDLHKIVPQSLFPLFILSFTLKLRELLPSRKTLKSTLKHGRNIPIMAPKTYVWISLWFLVTFPVIFWDVGFCFMRPRSFEGGDLHWYWSPYKIYQKVDLVYGVEAYRRGDGFAAAQSFLNVIENLLNGVYLYTAHVAKWPPATLVGFTAAALTLAKTALYWAQEYFCNYCAVGHNDLKTLLVYWILPNGLWLLFPGLIVYTLGKDLVSQLNYADKAAKMAKLQKGR</sequence>
<dbReference type="EMBL" id="CM032183">
    <property type="protein sequence ID" value="KAG7095323.1"/>
    <property type="molecule type" value="Genomic_DNA"/>
</dbReference>
<evidence type="ECO:0000256" key="1">
    <source>
        <dbReference type="SAM" id="MobiDB-lite"/>
    </source>
</evidence>
<dbReference type="GeneID" id="66075164"/>
<protein>
    <submittedName>
        <fullName evidence="3">Uncharacterized protein</fullName>
    </submittedName>
</protein>